<evidence type="ECO:0000256" key="2">
    <source>
        <dbReference type="ARBA" id="ARBA00023043"/>
    </source>
</evidence>
<dbReference type="InterPro" id="IPR002110">
    <property type="entry name" value="Ankyrin_rpt"/>
</dbReference>
<feature type="compositionally biased region" description="Basic residues" evidence="4">
    <location>
        <begin position="417"/>
        <end position="432"/>
    </location>
</feature>
<dbReference type="PANTHER" id="PTHR24166">
    <property type="entry name" value="ROLLING PEBBLES, ISOFORM B"/>
    <property type="match status" value="1"/>
</dbReference>
<dbReference type="InterPro" id="IPR036770">
    <property type="entry name" value="Ankyrin_rpt-contain_sf"/>
</dbReference>
<dbReference type="Pfam" id="PF12796">
    <property type="entry name" value="Ank_2"/>
    <property type="match status" value="1"/>
</dbReference>
<dbReference type="EMBL" id="MDDG01000001">
    <property type="protein sequence ID" value="OQE47069.1"/>
    <property type="molecule type" value="Genomic_DNA"/>
</dbReference>
<evidence type="ECO:0000256" key="3">
    <source>
        <dbReference type="PROSITE-ProRule" id="PRU00023"/>
    </source>
</evidence>
<dbReference type="PROSITE" id="PS50297">
    <property type="entry name" value="ANK_REP_REGION"/>
    <property type="match status" value="1"/>
</dbReference>
<dbReference type="AlphaFoldDB" id="A0A1V6V9A5"/>
<gene>
    <name evidence="5" type="ORF">PENCOP_c001G04837</name>
</gene>
<evidence type="ECO:0000313" key="6">
    <source>
        <dbReference type="Proteomes" id="UP000191500"/>
    </source>
</evidence>
<keyword evidence="1" id="KW-0677">Repeat</keyword>
<dbReference type="SUPFAM" id="SSF48403">
    <property type="entry name" value="Ankyrin repeat"/>
    <property type="match status" value="1"/>
</dbReference>
<dbReference type="Pfam" id="PF00023">
    <property type="entry name" value="Ank"/>
    <property type="match status" value="1"/>
</dbReference>
<feature type="compositionally biased region" description="Basic and acidic residues" evidence="4">
    <location>
        <begin position="402"/>
        <end position="416"/>
    </location>
</feature>
<feature type="repeat" description="ANK" evidence="3">
    <location>
        <begin position="250"/>
        <end position="289"/>
    </location>
</feature>
<protein>
    <submittedName>
        <fullName evidence="5">Uncharacterized protein</fullName>
    </submittedName>
</protein>
<dbReference type="InterPro" id="IPR050889">
    <property type="entry name" value="Dendritic_Spine_Reg/Scaffold"/>
</dbReference>
<feature type="repeat" description="ANK" evidence="3">
    <location>
        <begin position="87"/>
        <end position="119"/>
    </location>
</feature>
<accession>A0A1V6V9A5</accession>
<dbReference type="SMART" id="SM00248">
    <property type="entry name" value="ANK"/>
    <property type="match status" value="3"/>
</dbReference>
<proteinExistence type="predicted"/>
<evidence type="ECO:0000256" key="4">
    <source>
        <dbReference type="SAM" id="MobiDB-lite"/>
    </source>
</evidence>
<dbReference type="Gene3D" id="1.25.40.20">
    <property type="entry name" value="Ankyrin repeat-containing domain"/>
    <property type="match status" value="2"/>
</dbReference>
<dbReference type="PROSITE" id="PS50088">
    <property type="entry name" value="ANK_REPEAT"/>
    <property type="match status" value="3"/>
</dbReference>
<dbReference type="Proteomes" id="UP000191500">
    <property type="component" value="Unassembled WGS sequence"/>
</dbReference>
<comment type="caution">
    <text evidence="5">The sequence shown here is derived from an EMBL/GenBank/DDBJ whole genome shotgun (WGS) entry which is preliminary data.</text>
</comment>
<reference evidence="6" key="1">
    <citation type="journal article" date="2017" name="Nat. Microbiol.">
        <title>Global analysis of biosynthetic gene clusters reveals vast potential of secondary metabolite production in Penicillium species.</title>
        <authorList>
            <person name="Nielsen J.C."/>
            <person name="Grijseels S."/>
            <person name="Prigent S."/>
            <person name="Ji B."/>
            <person name="Dainat J."/>
            <person name="Nielsen K.F."/>
            <person name="Frisvad J.C."/>
            <person name="Workman M."/>
            <person name="Nielsen J."/>
        </authorList>
    </citation>
    <scope>NUCLEOTIDE SEQUENCE [LARGE SCALE GENOMIC DNA]</scope>
    <source>
        <strain evidence="6">IBT 31321</strain>
    </source>
</reference>
<evidence type="ECO:0000256" key="1">
    <source>
        <dbReference type="ARBA" id="ARBA00022737"/>
    </source>
</evidence>
<name>A0A1V6V9A5_9EURO</name>
<feature type="repeat" description="ANK" evidence="3">
    <location>
        <begin position="118"/>
        <end position="150"/>
    </location>
</feature>
<dbReference type="PANTHER" id="PTHR24166:SF48">
    <property type="entry name" value="PROTEIN VAPYRIN"/>
    <property type="match status" value="1"/>
</dbReference>
<feature type="region of interest" description="Disordered" evidence="4">
    <location>
        <begin position="387"/>
        <end position="432"/>
    </location>
</feature>
<keyword evidence="6" id="KW-1185">Reference proteome</keyword>
<sequence length="432" mass="48309">MSLDSLPVEVICLIASNLPRYKDTLSLVRCNHMIDDAAIYVLHNQDSLTADYALQWLLNRGFELGIQNIISRNRLDVNKAVAPRYMSINTPLLLAVGFGRSNIVELLLRNGAVVNLTTDISALEYTATLGDHNMISLLLKHGAHVDLVGAKRGLTPLGCALELGYALREANLYFLQLDTCHELSKYKGEDDFFAVIQLLLAHGADLHFQSDQRFQSTCLHRIPGSPWKSTEKLFGLFFASGANLNAQDRRGDTPLHIALAFNAFLGDTNFQEYVTLLLRSDADVHLQNWDGEPPLGIKFENPGLWQHFLKPAPNTRCHSKKGDKLIWALLKAPYQKQMRHTRQHLINNLLIEILVEHGALGDQMIDEGCPLDLRAASLYPVLKDLKSKTAPRKTPQKNVSKALKDNGSIRKATEHKKATRPTKKLPPRTPKA</sequence>
<dbReference type="STRING" id="36646.A0A1V6V9A5"/>
<keyword evidence="2 3" id="KW-0040">ANK repeat</keyword>
<organism evidence="5 6">
    <name type="scientific">Penicillium coprophilum</name>
    <dbReference type="NCBI Taxonomy" id="36646"/>
    <lineage>
        <taxon>Eukaryota</taxon>
        <taxon>Fungi</taxon>
        <taxon>Dikarya</taxon>
        <taxon>Ascomycota</taxon>
        <taxon>Pezizomycotina</taxon>
        <taxon>Eurotiomycetes</taxon>
        <taxon>Eurotiomycetidae</taxon>
        <taxon>Eurotiales</taxon>
        <taxon>Aspergillaceae</taxon>
        <taxon>Penicillium</taxon>
    </lineage>
</organism>
<evidence type="ECO:0000313" key="5">
    <source>
        <dbReference type="EMBL" id="OQE47069.1"/>
    </source>
</evidence>